<dbReference type="PATRIC" id="fig|1961.12.peg.2901"/>
<dbReference type="GO" id="GO:0003824">
    <property type="term" value="F:catalytic activity"/>
    <property type="evidence" value="ECO:0007669"/>
    <property type="project" value="InterPro"/>
</dbReference>
<dbReference type="InterPro" id="IPR043132">
    <property type="entry name" value="BCAT-like_C"/>
</dbReference>
<comment type="caution">
    <text evidence="2">The sequence shown here is derived from an EMBL/GenBank/DDBJ whole genome shotgun (WGS) entry which is preliminary data.</text>
</comment>
<dbReference type="InterPro" id="IPR001544">
    <property type="entry name" value="Aminotrans_IV"/>
</dbReference>
<name>A0A0L8MXC6_STRVG</name>
<dbReference type="InterPro" id="IPR050571">
    <property type="entry name" value="Class-IV_PLP-Dep_Aminotrnsfr"/>
</dbReference>
<dbReference type="PANTHER" id="PTHR42743:SF5">
    <property type="entry name" value="AMINODEOXYCHORISMATE LYASE"/>
    <property type="match status" value="1"/>
</dbReference>
<dbReference type="InterPro" id="IPR036038">
    <property type="entry name" value="Aminotransferase-like"/>
</dbReference>
<dbReference type="Gene3D" id="3.20.10.10">
    <property type="entry name" value="D-amino Acid Aminotransferase, subunit A, domain 2"/>
    <property type="match status" value="1"/>
</dbReference>
<protein>
    <recommendedName>
        <fullName evidence="4">Branched-chain amino acid aminotransferase</fullName>
    </recommendedName>
</protein>
<evidence type="ECO:0000313" key="2">
    <source>
        <dbReference type="EMBL" id="KOG55057.1"/>
    </source>
</evidence>
<accession>A0A0L8MXC6</accession>
<dbReference type="SUPFAM" id="SSF56752">
    <property type="entry name" value="D-aminoacid aminotransferase-like PLP-dependent enzymes"/>
    <property type="match status" value="1"/>
</dbReference>
<dbReference type="InterPro" id="IPR043131">
    <property type="entry name" value="BCAT-like_N"/>
</dbReference>
<proteinExistence type="inferred from homology"/>
<dbReference type="CDD" id="cd00449">
    <property type="entry name" value="PLPDE_IV"/>
    <property type="match status" value="1"/>
</dbReference>
<evidence type="ECO:0008006" key="4">
    <source>
        <dbReference type="Google" id="ProtNLM"/>
    </source>
</evidence>
<dbReference type="Gene3D" id="3.30.470.10">
    <property type="match status" value="1"/>
</dbReference>
<dbReference type="PANTHER" id="PTHR42743">
    <property type="entry name" value="AMINO-ACID AMINOTRANSFERASE"/>
    <property type="match status" value="1"/>
</dbReference>
<dbReference type="AlphaFoldDB" id="A0A0L8MXC6"/>
<reference evidence="3" key="1">
    <citation type="submission" date="2015-07" db="EMBL/GenBank/DDBJ databases">
        <authorList>
            <consortium name="Consortium for Microbial Forensics and Genomics (microFORGE)"/>
            <person name="Knight B.M."/>
            <person name="Roberts D.P."/>
            <person name="Lin D."/>
            <person name="Hari K."/>
            <person name="Fletcher J."/>
            <person name="Melcher U."/>
            <person name="Blagden T."/>
            <person name="Winegar R.A."/>
        </authorList>
    </citation>
    <scope>NUCLEOTIDE SEQUENCE [LARGE SCALE GENOMIC DNA]</scope>
    <source>
        <strain evidence="3">NRRL B-1447</strain>
    </source>
</reference>
<evidence type="ECO:0000313" key="3">
    <source>
        <dbReference type="Proteomes" id="UP000037084"/>
    </source>
</evidence>
<dbReference type="EMBL" id="LGUV01000121">
    <property type="protein sequence ID" value="KOG55057.1"/>
    <property type="molecule type" value="Genomic_DNA"/>
</dbReference>
<evidence type="ECO:0000256" key="1">
    <source>
        <dbReference type="ARBA" id="ARBA00009320"/>
    </source>
</evidence>
<dbReference type="Proteomes" id="UP000037084">
    <property type="component" value="Unassembled WGS sequence"/>
</dbReference>
<comment type="similarity">
    <text evidence="1">Belongs to the class-IV pyridoxal-phosphate-dependent aminotransferase family.</text>
</comment>
<gene>
    <name evidence="2" type="ORF">ADK75_12540</name>
</gene>
<sequence>MNEPAKLMWWQGGIVPAGDTALTLANHSLHYGLCVFEGISAFPSGDEGHHIFRLQEHMTRFAESCRLVGTSLAQSPAELAAACHETLTANGLRRAYLRPLAFLGDGVLGLAAPGAQAQVAVLAFDVSGFDAVIRAQQPRLALSEVARLSPHAFPTKAKVSAGYLNSRIAWLDAQQRGCDDALMLDDTGAVAECTVQNVFGVRGRTLLVPDSPAALDGITLASVIELAGDLGYAVDRGPLAPADLLACDALCVASTAGGVRPVRSVDAAVFDTDNPVVAELVRTYRQAELGLLPGYAKWVSAG</sequence>
<dbReference type="GO" id="GO:0046394">
    <property type="term" value="P:carboxylic acid biosynthetic process"/>
    <property type="evidence" value="ECO:0007669"/>
    <property type="project" value="UniProtKB-ARBA"/>
</dbReference>
<organism evidence="2 3">
    <name type="scientific">Streptomyces virginiae</name>
    <name type="common">Streptomyces cinnamonensis</name>
    <dbReference type="NCBI Taxonomy" id="1961"/>
    <lineage>
        <taxon>Bacteria</taxon>
        <taxon>Bacillati</taxon>
        <taxon>Actinomycetota</taxon>
        <taxon>Actinomycetes</taxon>
        <taxon>Kitasatosporales</taxon>
        <taxon>Streptomycetaceae</taxon>
        <taxon>Streptomyces</taxon>
    </lineage>
</organism>
<dbReference type="Pfam" id="PF01063">
    <property type="entry name" value="Aminotran_4"/>
    <property type="match status" value="1"/>
</dbReference>